<accession>A0A562NFQ4</accession>
<dbReference type="PANTHER" id="PTHR18964">
    <property type="entry name" value="ROK (REPRESSOR, ORF, KINASE) FAMILY"/>
    <property type="match status" value="1"/>
</dbReference>
<dbReference type="AlphaFoldDB" id="A0A562NFQ4"/>
<dbReference type="RefSeq" id="WP_145399268.1">
    <property type="nucleotide sequence ID" value="NZ_VLKU01000011.1"/>
</dbReference>
<proteinExistence type="predicted"/>
<gene>
    <name evidence="1" type="ORF">IQ24_03181</name>
</gene>
<name>A0A562NFQ4_9RHOB</name>
<dbReference type="InterPro" id="IPR043129">
    <property type="entry name" value="ATPase_NBD"/>
</dbReference>
<reference evidence="1 2" key="1">
    <citation type="journal article" date="2015" name="Stand. Genomic Sci.">
        <title>Genomic Encyclopedia of Bacterial and Archaeal Type Strains, Phase III: the genomes of soil and plant-associated and newly described type strains.</title>
        <authorList>
            <person name="Whitman W.B."/>
            <person name="Woyke T."/>
            <person name="Klenk H.P."/>
            <person name="Zhou Y."/>
            <person name="Lilburn T.G."/>
            <person name="Beck B.J."/>
            <person name="De Vos P."/>
            <person name="Vandamme P."/>
            <person name="Eisen J.A."/>
            <person name="Garrity G."/>
            <person name="Hugenholtz P."/>
            <person name="Kyrpides N.C."/>
        </authorList>
    </citation>
    <scope>NUCLEOTIDE SEQUENCE [LARGE SCALE GENOMIC DNA]</scope>
    <source>
        <strain evidence="1 2">CGMCC 1.5364</strain>
    </source>
</reference>
<keyword evidence="1" id="KW-0808">Transferase</keyword>
<keyword evidence="2" id="KW-1185">Reference proteome</keyword>
<keyword evidence="1" id="KW-0418">Kinase</keyword>
<protein>
    <submittedName>
        <fullName evidence="1">Putative NBD/HSP70 family sugar kinase</fullName>
    </submittedName>
</protein>
<dbReference type="Pfam" id="PF00480">
    <property type="entry name" value="ROK"/>
    <property type="match status" value="1"/>
</dbReference>
<dbReference type="Proteomes" id="UP000316225">
    <property type="component" value="Unassembled WGS sequence"/>
</dbReference>
<evidence type="ECO:0000313" key="2">
    <source>
        <dbReference type="Proteomes" id="UP000316225"/>
    </source>
</evidence>
<dbReference type="SUPFAM" id="SSF53067">
    <property type="entry name" value="Actin-like ATPase domain"/>
    <property type="match status" value="1"/>
</dbReference>
<organism evidence="1 2">
    <name type="scientific">Paracoccus sulfuroxidans</name>
    <dbReference type="NCBI Taxonomy" id="384678"/>
    <lineage>
        <taxon>Bacteria</taxon>
        <taxon>Pseudomonadati</taxon>
        <taxon>Pseudomonadota</taxon>
        <taxon>Alphaproteobacteria</taxon>
        <taxon>Rhodobacterales</taxon>
        <taxon>Paracoccaceae</taxon>
        <taxon>Paracoccus</taxon>
    </lineage>
</organism>
<dbReference type="EMBL" id="VLKU01000011">
    <property type="protein sequence ID" value="TWI30957.1"/>
    <property type="molecule type" value="Genomic_DNA"/>
</dbReference>
<dbReference type="PANTHER" id="PTHR18964:SF169">
    <property type="entry name" value="N-ACETYLMANNOSAMINE KINASE"/>
    <property type="match status" value="1"/>
</dbReference>
<sequence>MMSVGTEFLALDLGATKLAYCKSVTAMLPNVDRIELPRCGRADEEFAALSGRLESLPPVSGVPVICVAPSLNAAGQVLSWPNRPYWKGFPLIASLEKLLGTKVRWLGDGEAAALANAGDQRGLSYVSLQFGTGVGGAIVCNGQVLRLGPINCELGHIIVDGGGPICTCGARGCLQAVWQGYCRGEISLERLLDLLAVMIANLARIFPGSQITLGGRIFDVDGKDVDGKLVQYLARGVRASCPQEEWLPTIRTSVFGPNAPIAGALREAVRLGNEHV</sequence>
<dbReference type="GO" id="GO:0016301">
    <property type="term" value="F:kinase activity"/>
    <property type="evidence" value="ECO:0007669"/>
    <property type="project" value="UniProtKB-KW"/>
</dbReference>
<dbReference type="InterPro" id="IPR000600">
    <property type="entry name" value="ROK"/>
</dbReference>
<dbReference type="Gene3D" id="3.30.420.40">
    <property type="match status" value="2"/>
</dbReference>
<comment type="caution">
    <text evidence="1">The sequence shown here is derived from an EMBL/GenBank/DDBJ whole genome shotgun (WGS) entry which is preliminary data.</text>
</comment>
<evidence type="ECO:0000313" key="1">
    <source>
        <dbReference type="EMBL" id="TWI30957.1"/>
    </source>
</evidence>